<evidence type="ECO:0000313" key="4">
    <source>
        <dbReference type="EMBL" id="EKD13110.1"/>
    </source>
</evidence>
<protein>
    <submittedName>
        <fullName evidence="4">Ubiquitin carrier protein</fullName>
    </submittedName>
</protein>
<organism evidence="4 5">
    <name type="scientific">Marssonina brunnea f. sp. multigermtubi (strain MB_m1)</name>
    <name type="common">Marssonina leaf spot fungus</name>
    <dbReference type="NCBI Taxonomy" id="1072389"/>
    <lineage>
        <taxon>Eukaryota</taxon>
        <taxon>Fungi</taxon>
        <taxon>Dikarya</taxon>
        <taxon>Ascomycota</taxon>
        <taxon>Pezizomycotina</taxon>
        <taxon>Leotiomycetes</taxon>
        <taxon>Helotiales</taxon>
        <taxon>Drepanopezizaceae</taxon>
        <taxon>Drepanopeziza</taxon>
    </lineage>
</organism>
<dbReference type="Proteomes" id="UP000006753">
    <property type="component" value="Unassembled WGS sequence"/>
</dbReference>
<feature type="chain" id="PRO_5003852742" evidence="3">
    <location>
        <begin position="17"/>
        <end position="421"/>
    </location>
</feature>
<sequence length="421" mass="46121">MTSLLLIHSLYSLIAARDDSANDNIALSVLASRDTKREALGTSLFVILIIINICIFVPVIFVVTYTLHEVFPTLAIVESADVAPEYEFVNADEAHDEDDDSDHLDSGNDIKRPSAVPDIPSDGQEPSSSQLPDETAGIPARPSSPVTCDIRATFRLLRAACGGSYRSGLARGFKWKLCIGFTQFMIIVVLISIPYIPTFVISIIASLATTQLATGWVHAVVSKQQNSLLWQNLPRYWLVLKATAIPIIAKAAITQLIRGFVHLFLGPRTGSADPIGLVPAYSGGFWLHILVLGLIFVIYIVAFLPIEVILTRTRASSKISPPFMLGPFRALLPNETNTLVPLDVSIQSHDPDGMGFWSWQYSWEKLSRASWIRIAKVYGKVFAITVAVHTFTFLFIGLQMLIVSLLGGSFVGGSFQMKESA</sequence>
<accession>K1W7N4</accession>
<keyword evidence="2" id="KW-1133">Transmembrane helix</keyword>
<keyword evidence="3" id="KW-0732">Signal</keyword>
<keyword evidence="5" id="KW-1185">Reference proteome</keyword>
<dbReference type="HOGENOM" id="CLU_652241_0_0_1"/>
<feature type="transmembrane region" description="Helical" evidence="2">
    <location>
        <begin position="285"/>
        <end position="310"/>
    </location>
</feature>
<evidence type="ECO:0000256" key="2">
    <source>
        <dbReference type="SAM" id="Phobius"/>
    </source>
</evidence>
<feature type="compositionally biased region" description="Basic and acidic residues" evidence="1">
    <location>
        <begin position="103"/>
        <end position="112"/>
    </location>
</feature>
<feature type="transmembrane region" description="Helical" evidence="2">
    <location>
        <begin position="199"/>
        <end position="221"/>
    </location>
</feature>
<feature type="transmembrane region" description="Helical" evidence="2">
    <location>
        <begin position="175"/>
        <end position="193"/>
    </location>
</feature>
<feature type="transmembrane region" description="Helical" evidence="2">
    <location>
        <begin position="381"/>
        <end position="407"/>
    </location>
</feature>
<evidence type="ECO:0000256" key="3">
    <source>
        <dbReference type="SAM" id="SignalP"/>
    </source>
</evidence>
<feature type="region of interest" description="Disordered" evidence="1">
    <location>
        <begin position="92"/>
        <end position="144"/>
    </location>
</feature>
<dbReference type="EMBL" id="JH921451">
    <property type="protein sequence ID" value="EKD13110.1"/>
    <property type="molecule type" value="Genomic_DNA"/>
</dbReference>
<keyword evidence="2" id="KW-0812">Transmembrane</keyword>
<reference evidence="4 5" key="1">
    <citation type="journal article" date="2012" name="BMC Genomics">
        <title>Sequencing the genome of Marssonina brunnea reveals fungus-poplar co-evolution.</title>
        <authorList>
            <person name="Zhu S."/>
            <person name="Cao Y.-Z."/>
            <person name="Jiang C."/>
            <person name="Tan B.-Y."/>
            <person name="Wang Z."/>
            <person name="Feng S."/>
            <person name="Zhang L."/>
            <person name="Su X.-H."/>
            <person name="Brejova B."/>
            <person name="Vinar T."/>
            <person name="Xu M."/>
            <person name="Wang M.-X."/>
            <person name="Zhang S.-G."/>
            <person name="Huang M.-R."/>
            <person name="Wu R."/>
            <person name="Zhou Y."/>
        </authorList>
    </citation>
    <scope>NUCLEOTIDE SEQUENCE [LARGE SCALE GENOMIC DNA]</scope>
    <source>
        <strain evidence="4 5">MB_m1</strain>
    </source>
</reference>
<dbReference type="OrthoDB" id="2896006at2759"/>
<name>K1W7N4_MARBU</name>
<dbReference type="STRING" id="1072389.K1W7N4"/>
<evidence type="ECO:0000313" key="5">
    <source>
        <dbReference type="Proteomes" id="UP000006753"/>
    </source>
</evidence>
<dbReference type="InParanoid" id="K1W7N4"/>
<dbReference type="AlphaFoldDB" id="K1W7N4"/>
<evidence type="ECO:0000256" key="1">
    <source>
        <dbReference type="SAM" id="MobiDB-lite"/>
    </source>
</evidence>
<feature type="signal peptide" evidence="3">
    <location>
        <begin position="1"/>
        <end position="16"/>
    </location>
</feature>
<feature type="transmembrane region" description="Helical" evidence="2">
    <location>
        <begin position="44"/>
        <end position="67"/>
    </location>
</feature>
<feature type="transmembrane region" description="Helical" evidence="2">
    <location>
        <begin position="242"/>
        <end position="265"/>
    </location>
</feature>
<dbReference type="KEGG" id="mbe:MBM_08553"/>
<proteinExistence type="predicted"/>
<gene>
    <name evidence="4" type="ORF">MBM_08553</name>
</gene>
<keyword evidence="2" id="KW-0472">Membrane</keyword>